<name>A0A9P1HA70_9PEZI</name>
<gene>
    <name evidence="2" type="ORF">PPNO1_LOCUS7923</name>
</gene>
<dbReference type="GO" id="GO:0032543">
    <property type="term" value="P:mitochondrial translation"/>
    <property type="evidence" value="ECO:0007669"/>
    <property type="project" value="TreeGrafter"/>
</dbReference>
<proteinExistence type="predicted"/>
<dbReference type="GO" id="GO:0003735">
    <property type="term" value="F:structural constituent of ribosome"/>
    <property type="evidence" value="ECO:0007669"/>
    <property type="project" value="TreeGrafter"/>
</dbReference>
<dbReference type="Proteomes" id="UP000838763">
    <property type="component" value="Unassembled WGS sequence"/>
</dbReference>
<dbReference type="OrthoDB" id="10052321at2759"/>
<dbReference type="AlphaFoldDB" id="A0A9P1HA70"/>
<comment type="caution">
    <text evidence="2">The sequence shown here is derived from an EMBL/GenBank/DDBJ whole genome shotgun (WGS) entry which is preliminary data.</text>
</comment>
<dbReference type="PANTHER" id="PTHR28158:SF1">
    <property type="entry name" value="SMALL RIBOSOMAL SUBUNIT PROTEIN MS45"/>
    <property type="match status" value="1"/>
</dbReference>
<reference evidence="2" key="1">
    <citation type="submission" date="2022-11" db="EMBL/GenBank/DDBJ databases">
        <authorList>
            <person name="Scott C."/>
            <person name="Bruce N."/>
        </authorList>
    </citation>
    <scope>NUCLEOTIDE SEQUENCE</scope>
</reference>
<accession>A0A9P1HA70</accession>
<dbReference type="GO" id="GO:0005763">
    <property type="term" value="C:mitochondrial small ribosomal subunit"/>
    <property type="evidence" value="ECO:0007669"/>
    <property type="project" value="TreeGrafter"/>
</dbReference>
<organism evidence="2 3">
    <name type="scientific">Parascedosporium putredinis</name>
    <dbReference type="NCBI Taxonomy" id="1442378"/>
    <lineage>
        <taxon>Eukaryota</taxon>
        <taxon>Fungi</taxon>
        <taxon>Dikarya</taxon>
        <taxon>Ascomycota</taxon>
        <taxon>Pezizomycotina</taxon>
        <taxon>Sordariomycetes</taxon>
        <taxon>Hypocreomycetidae</taxon>
        <taxon>Microascales</taxon>
        <taxon>Microascaceae</taxon>
        <taxon>Parascedosporium</taxon>
    </lineage>
</organism>
<keyword evidence="3" id="KW-1185">Reference proteome</keyword>
<dbReference type="InterPro" id="IPR021036">
    <property type="entry name" value="Ribosomal_mS45"/>
</dbReference>
<evidence type="ECO:0000256" key="1">
    <source>
        <dbReference type="SAM" id="MobiDB-lite"/>
    </source>
</evidence>
<evidence type="ECO:0000313" key="2">
    <source>
        <dbReference type="EMBL" id="CAI4218333.1"/>
    </source>
</evidence>
<sequence length="144" mass="16603">MAPTPITPTITQAFHSLSKTTRGARQFTTSRCHSEVSRQRREMFEWLKTLERDVSKNPKGSHYLGGYDQPFPQNPLFRSQPVLDEGARELIWRRSKKNGEPLKVVSADLGVDVRRVAAVVRLKEVEKRWISEGNVSRNLMRKRS</sequence>
<dbReference type="EMBL" id="CALLCH030000017">
    <property type="protein sequence ID" value="CAI4218333.1"/>
    <property type="molecule type" value="Genomic_DNA"/>
</dbReference>
<evidence type="ECO:0000313" key="3">
    <source>
        <dbReference type="Proteomes" id="UP000838763"/>
    </source>
</evidence>
<dbReference type="Pfam" id="PF12298">
    <property type="entry name" value="Bot1p"/>
    <property type="match status" value="1"/>
</dbReference>
<dbReference type="PANTHER" id="PTHR28158">
    <property type="entry name" value="37S RIBOSOMAL PROTEIN S35, MITOCHONDRIAL"/>
    <property type="match status" value="1"/>
</dbReference>
<feature type="region of interest" description="Disordered" evidence="1">
    <location>
        <begin position="57"/>
        <end position="76"/>
    </location>
</feature>
<protein>
    <submittedName>
        <fullName evidence="2">Uncharacterized protein</fullName>
    </submittedName>
</protein>